<evidence type="ECO:0000259" key="3">
    <source>
        <dbReference type="SMART" id="SM01080"/>
    </source>
</evidence>
<keyword evidence="1" id="KW-0472">Membrane</keyword>
<gene>
    <name evidence="4" type="ORF">CfE428DRAFT_1696</name>
</gene>
<protein>
    <recommendedName>
        <fullName evidence="3">CHASE2 domain-containing protein</fullName>
    </recommendedName>
</protein>
<dbReference type="InParanoid" id="B4CYF8"/>
<evidence type="ECO:0000256" key="1">
    <source>
        <dbReference type="SAM" id="Phobius"/>
    </source>
</evidence>
<reference evidence="4 5" key="1">
    <citation type="journal article" date="2011" name="J. Bacteriol.">
        <title>Genome sequence of Chthoniobacter flavus Ellin428, an aerobic heterotrophic soil bacterium.</title>
        <authorList>
            <person name="Kant R."/>
            <person name="van Passel M.W."/>
            <person name="Palva A."/>
            <person name="Lucas S."/>
            <person name="Lapidus A."/>
            <person name="Glavina Del Rio T."/>
            <person name="Dalin E."/>
            <person name="Tice H."/>
            <person name="Bruce D."/>
            <person name="Goodwin L."/>
            <person name="Pitluck S."/>
            <person name="Larimer F.W."/>
            <person name="Land M.L."/>
            <person name="Hauser L."/>
            <person name="Sangwan P."/>
            <person name="de Vos W.M."/>
            <person name="Janssen P.H."/>
            <person name="Smidt H."/>
        </authorList>
    </citation>
    <scope>NUCLEOTIDE SEQUENCE [LARGE SCALE GENOMIC DNA]</scope>
    <source>
        <strain evidence="4 5">Ellin428</strain>
    </source>
</reference>
<proteinExistence type="predicted"/>
<keyword evidence="1" id="KW-0812">Transmembrane</keyword>
<feature type="chain" id="PRO_5002800226" description="CHASE2 domain-containing protein" evidence="2">
    <location>
        <begin position="26"/>
        <end position="427"/>
    </location>
</feature>
<dbReference type="eggNOG" id="ENOG502ZN1Z">
    <property type="taxonomic scope" value="Bacteria"/>
</dbReference>
<feature type="transmembrane region" description="Helical" evidence="1">
    <location>
        <begin position="394"/>
        <end position="413"/>
    </location>
</feature>
<evidence type="ECO:0000256" key="2">
    <source>
        <dbReference type="SAM" id="SignalP"/>
    </source>
</evidence>
<sequence length="427" mass="47524" precursor="true">MFRTGAQFMLLVLLAGLALLNQSQIEPLASWDNGFADFLAMNSHRGAKPTPMTLVRIDDATLASHPWPWNPLDFSLFIPAVLPLKSSVVAIDQVLDWDRAIVLPIPEDPKRRPQFAEKLQQYETILRDNILRAPKMLLGSKLGIPDDPQVIPPLQEVPLLHNVKGSISEIPEFTAVELQPAESYRLSSTVGFTNLPPHHTHFNSVPLILRYRGQITPTFPLQAVLLWAKLTPDDVSVQVGSFIDIGKKIHIPIDSMGRMRVDFGARFLSFSRDELLLASEQKEAGGKPIVPIDQLANNIVLLSRTDAAARTIPLAARRNGSPGELFAAAIATILDQSFIRPVPEWADYVIIAVFMLWSFRIPRMKKMKTIFYGIFVLAIYGLVAIAVFSHWLMWMPGVVPVGVVAVCVLFRLVTPDSFGKPKRPVIL</sequence>
<keyword evidence="2" id="KW-0732">Signal</keyword>
<comment type="caution">
    <text evidence="4">The sequence shown here is derived from an EMBL/GenBank/DDBJ whole genome shotgun (WGS) entry which is preliminary data.</text>
</comment>
<dbReference type="SMART" id="SM01080">
    <property type="entry name" value="CHASE2"/>
    <property type="match status" value="1"/>
</dbReference>
<dbReference type="InterPro" id="IPR007890">
    <property type="entry name" value="CHASE2"/>
</dbReference>
<feature type="transmembrane region" description="Helical" evidence="1">
    <location>
        <begin position="369"/>
        <end position="388"/>
    </location>
</feature>
<keyword evidence="1" id="KW-1133">Transmembrane helix</keyword>
<keyword evidence="5" id="KW-1185">Reference proteome</keyword>
<accession>B4CYF8</accession>
<evidence type="ECO:0000313" key="4">
    <source>
        <dbReference type="EMBL" id="EDY20499.1"/>
    </source>
</evidence>
<feature type="signal peptide" evidence="2">
    <location>
        <begin position="1"/>
        <end position="25"/>
    </location>
</feature>
<dbReference type="AlphaFoldDB" id="B4CYF8"/>
<organism evidence="4 5">
    <name type="scientific">Chthoniobacter flavus Ellin428</name>
    <dbReference type="NCBI Taxonomy" id="497964"/>
    <lineage>
        <taxon>Bacteria</taxon>
        <taxon>Pseudomonadati</taxon>
        <taxon>Verrucomicrobiota</taxon>
        <taxon>Spartobacteria</taxon>
        <taxon>Chthoniobacterales</taxon>
        <taxon>Chthoniobacteraceae</taxon>
        <taxon>Chthoniobacter</taxon>
    </lineage>
</organism>
<dbReference type="Proteomes" id="UP000005824">
    <property type="component" value="Unassembled WGS sequence"/>
</dbReference>
<feature type="transmembrane region" description="Helical" evidence="1">
    <location>
        <begin position="345"/>
        <end position="362"/>
    </location>
</feature>
<evidence type="ECO:0000313" key="5">
    <source>
        <dbReference type="Proteomes" id="UP000005824"/>
    </source>
</evidence>
<dbReference type="STRING" id="497964.CfE428DRAFT_1696"/>
<dbReference type="RefSeq" id="WP_006979022.1">
    <property type="nucleotide sequence ID" value="NZ_ABVL01000004.1"/>
</dbReference>
<feature type="domain" description="CHASE2" evidence="3">
    <location>
        <begin position="28"/>
        <end position="359"/>
    </location>
</feature>
<name>B4CYF8_9BACT</name>
<dbReference type="EMBL" id="ABVL01000004">
    <property type="protein sequence ID" value="EDY20499.1"/>
    <property type="molecule type" value="Genomic_DNA"/>
</dbReference>